<gene>
    <name evidence="1" type="ORF">LEP1GSC161_1577</name>
</gene>
<name>M6VY63_9LEPT</name>
<sequence>MEGTLVDKRNFGTISVSGKRDQRKLVLRIFDVYGKELWKKEILPTP</sequence>
<proteinExistence type="predicted"/>
<protein>
    <submittedName>
        <fullName evidence="1">Uncharacterized protein</fullName>
    </submittedName>
</protein>
<reference evidence="1 2" key="1">
    <citation type="submission" date="2013-01" db="EMBL/GenBank/DDBJ databases">
        <authorList>
            <person name="Harkins D.M."/>
            <person name="Durkin A.S."/>
            <person name="Brinkac L.M."/>
            <person name="Haft D.H."/>
            <person name="Selengut J.D."/>
            <person name="Sanka R."/>
            <person name="DePew J."/>
            <person name="Purushe J."/>
            <person name="Matthias M.A."/>
            <person name="Vinetz J.M."/>
            <person name="Sutton G.G."/>
            <person name="Nierman W.C."/>
            <person name="Fouts D.E."/>
        </authorList>
    </citation>
    <scope>NUCLEOTIDE SEQUENCE [LARGE SCALE GENOMIC DNA]</scope>
    <source>
        <strain evidence="1 2">CBC1416</strain>
    </source>
</reference>
<dbReference type="EMBL" id="AKWE02000100">
    <property type="protein sequence ID" value="EMO57959.1"/>
    <property type="molecule type" value="Genomic_DNA"/>
</dbReference>
<dbReference type="Proteomes" id="UP000012149">
    <property type="component" value="Unassembled WGS sequence"/>
</dbReference>
<comment type="caution">
    <text evidence="1">The sequence shown here is derived from an EMBL/GenBank/DDBJ whole genome shotgun (WGS) entry which is preliminary data.</text>
</comment>
<dbReference type="AlphaFoldDB" id="M6VY63"/>
<organism evidence="1 2">
    <name type="scientific">Leptospira santarosai str. CBC1416</name>
    <dbReference type="NCBI Taxonomy" id="1193059"/>
    <lineage>
        <taxon>Bacteria</taxon>
        <taxon>Pseudomonadati</taxon>
        <taxon>Spirochaetota</taxon>
        <taxon>Spirochaetia</taxon>
        <taxon>Leptospirales</taxon>
        <taxon>Leptospiraceae</taxon>
        <taxon>Leptospira</taxon>
    </lineage>
</organism>
<accession>M6VY63</accession>
<evidence type="ECO:0000313" key="1">
    <source>
        <dbReference type="EMBL" id="EMO57959.1"/>
    </source>
</evidence>
<evidence type="ECO:0000313" key="2">
    <source>
        <dbReference type="Proteomes" id="UP000012149"/>
    </source>
</evidence>